<protein>
    <submittedName>
        <fullName evidence="5">Aldehyde dehydrogenase family protein</fullName>
    </submittedName>
</protein>
<evidence type="ECO:0000256" key="1">
    <source>
        <dbReference type="ARBA" id="ARBA00009986"/>
    </source>
</evidence>
<evidence type="ECO:0000313" key="5">
    <source>
        <dbReference type="EMBL" id="MFC4357788.1"/>
    </source>
</evidence>
<dbReference type="GO" id="GO:0016491">
    <property type="term" value="F:oxidoreductase activity"/>
    <property type="evidence" value="ECO:0007669"/>
    <property type="project" value="UniProtKB-KW"/>
</dbReference>
<comment type="subunit">
    <text evidence="2">Homotetramer.</text>
</comment>
<dbReference type="Proteomes" id="UP001595921">
    <property type="component" value="Unassembled WGS sequence"/>
</dbReference>
<gene>
    <name evidence="5" type="ORF">ACFO0N_07485</name>
</gene>
<feature type="domain" description="Aldehyde dehydrogenase" evidence="4">
    <location>
        <begin position="13"/>
        <end position="479"/>
    </location>
</feature>
<dbReference type="FunFam" id="3.40.605.10:FF:000007">
    <property type="entry name" value="NAD/NADP-dependent betaine aldehyde dehydrogenase"/>
    <property type="match status" value="1"/>
</dbReference>
<keyword evidence="6" id="KW-1185">Reference proteome</keyword>
<dbReference type="Pfam" id="PF00171">
    <property type="entry name" value="Aldedh"/>
    <property type="match status" value="1"/>
</dbReference>
<dbReference type="RefSeq" id="WP_267624521.1">
    <property type="nucleotide sequence ID" value="NZ_JAODIW010000009.1"/>
</dbReference>
<organism evidence="5 6">
    <name type="scientific">Halobium salinum</name>
    <dbReference type="NCBI Taxonomy" id="1364940"/>
    <lineage>
        <taxon>Archaea</taxon>
        <taxon>Methanobacteriati</taxon>
        <taxon>Methanobacteriota</taxon>
        <taxon>Stenosarchaea group</taxon>
        <taxon>Halobacteria</taxon>
        <taxon>Halobacteriales</taxon>
        <taxon>Haloferacaceae</taxon>
        <taxon>Halobium</taxon>
    </lineage>
</organism>
<keyword evidence="3" id="KW-0560">Oxidoreductase</keyword>
<comment type="similarity">
    <text evidence="1">Belongs to the aldehyde dehydrogenase family.</text>
</comment>
<dbReference type="SUPFAM" id="SSF53720">
    <property type="entry name" value="ALDH-like"/>
    <property type="match status" value="1"/>
</dbReference>
<dbReference type="InterPro" id="IPR016162">
    <property type="entry name" value="Ald_DH_N"/>
</dbReference>
<evidence type="ECO:0000256" key="2">
    <source>
        <dbReference type="ARBA" id="ARBA00011881"/>
    </source>
</evidence>
<sequence>MPETFKNYIDGEWRDSETGDTFEVSNPADDADVVGEYQFSSAADANGAVEAAAAAQDEWADTDAGTRGTYLREVAKHLDDREEELTELLVREEGKTRTEANGEVNRAIDIFYYYAERAMDYNGEVLNPTGGNQNLYYVREPMGVAGLVTPWNYPIAIPAWKMAPALATGNTVAIKPAKRTPNSVRAIFEAFDEAGLPDGVVNMVTGSGSEVGNAIVEHEQVDCVSFTGSRQVGETIYEQATDDHKRIQTELGSKNPSLVMPSADVAAAAETVGAGAFGVTGQACTATERVLVHEEVYDEFVDHLVEYAEGLEVGPGLDDPGMGPHVSEDQLETTLDYVELGEEEGATLEYGGERLDGDEYDGGHFVSPTIFTDVESDMRIMQEEVFGPFVGVMPVSDLDEGIELANDVEYGLSAGILSQDHTEINRFIDEVDFGIIKPNAKTTGLDLHVPFGGMNASSSETYREQGEEGMDYFTIIKTVYDNY</sequence>
<evidence type="ECO:0000313" key="6">
    <source>
        <dbReference type="Proteomes" id="UP001595921"/>
    </source>
</evidence>
<proteinExistence type="inferred from homology"/>
<dbReference type="Gene3D" id="3.40.605.10">
    <property type="entry name" value="Aldehyde Dehydrogenase, Chain A, domain 1"/>
    <property type="match status" value="1"/>
</dbReference>
<comment type="caution">
    <text evidence="5">The sequence shown here is derived from an EMBL/GenBank/DDBJ whole genome shotgun (WGS) entry which is preliminary data.</text>
</comment>
<dbReference type="AlphaFoldDB" id="A0ABD5PAS5"/>
<dbReference type="InterPro" id="IPR016161">
    <property type="entry name" value="Ald_DH/histidinol_DH"/>
</dbReference>
<dbReference type="EMBL" id="JBHSDS010000005">
    <property type="protein sequence ID" value="MFC4357788.1"/>
    <property type="molecule type" value="Genomic_DNA"/>
</dbReference>
<dbReference type="InterPro" id="IPR015590">
    <property type="entry name" value="Aldehyde_DH_dom"/>
</dbReference>
<accession>A0ABD5PAS5</accession>
<dbReference type="PANTHER" id="PTHR11699">
    <property type="entry name" value="ALDEHYDE DEHYDROGENASE-RELATED"/>
    <property type="match status" value="1"/>
</dbReference>
<name>A0ABD5PAS5_9EURY</name>
<dbReference type="InterPro" id="IPR016163">
    <property type="entry name" value="Ald_DH_C"/>
</dbReference>
<evidence type="ECO:0000256" key="3">
    <source>
        <dbReference type="ARBA" id="ARBA00023002"/>
    </source>
</evidence>
<dbReference type="Gene3D" id="3.40.309.10">
    <property type="entry name" value="Aldehyde Dehydrogenase, Chain A, domain 2"/>
    <property type="match status" value="1"/>
</dbReference>
<evidence type="ECO:0000259" key="4">
    <source>
        <dbReference type="Pfam" id="PF00171"/>
    </source>
</evidence>
<reference evidence="5 6" key="1">
    <citation type="journal article" date="2019" name="Int. J. Syst. Evol. Microbiol.">
        <title>The Global Catalogue of Microorganisms (GCM) 10K type strain sequencing project: providing services to taxonomists for standard genome sequencing and annotation.</title>
        <authorList>
            <consortium name="The Broad Institute Genomics Platform"/>
            <consortium name="The Broad Institute Genome Sequencing Center for Infectious Disease"/>
            <person name="Wu L."/>
            <person name="Ma J."/>
        </authorList>
    </citation>
    <scope>NUCLEOTIDE SEQUENCE [LARGE SCALE GENOMIC DNA]</scope>
    <source>
        <strain evidence="5 6">CGMCC 1.12553</strain>
    </source>
</reference>